<evidence type="ECO:0000313" key="3">
    <source>
        <dbReference type="Proteomes" id="UP000324222"/>
    </source>
</evidence>
<gene>
    <name evidence="2" type="ORF">E2C01_035709</name>
</gene>
<evidence type="ECO:0000259" key="1">
    <source>
        <dbReference type="Pfam" id="PF04564"/>
    </source>
</evidence>
<dbReference type="Proteomes" id="UP000324222">
    <property type="component" value="Unassembled WGS sequence"/>
</dbReference>
<accession>A0A5B7F932</accession>
<dbReference type="EMBL" id="VSRR010005308">
    <property type="protein sequence ID" value="MPC42095.1"/>
    <property type="molecule type" value="Genomic_DNA"/>
</dbReference>
<dbReference type="AlphaFoldDB" id="A0A5B7F932"/>
<protein>
    <recommendedName>
        <fullName evidence="1">U-box domain-containing protein</fullName>
    </recommendedName>
</protein>
<dbReference type="GO" id="GO:0004842">
    <property type="term" value="F:ubiquitin-protein transferase activity"/>
    <property type="evidence" value="ECO:0007669"/>
    <property type="project" value="InterPro"/>
</dbReference>
<dbReference type="Gene3D" id="3.30.40.10">
    <property type="entry name" value="Zinc/RING finger domain, C3HC4 (zinc finger)"/>
    <property type="match status" value="1"/>
</dbReference>
<organism evidence="2 3">
    <name type="scientific">Portunus trituberculatus</name>
    <name type="common">Swimming crab</name>
    <name type="synonym">Neptunus trituberculatus</name>
    <dbReference type="NCBI Taxonomy" id="210409"/>
    <lineage>
        <taxon>Eukaryota</taxon>
        <taxon>Metazoa</taxon>
        <taxon>Ecdysozoa</taxon>
        <taxon>Arthropoda</taxon>
        <taxon>Crustacea</taxon>
        <taxon>Multicrustacea</taxon>
        <taxon>Malacostraca</taxon>
        <taxon>Eumalacostraca</taxon>
        <taxon>Eucarida</taxon>
        <taxon>Decapoda</taxon>
        <taxon>Pleocyemata</taxon>
        <taxon>Brachyura</taxon>
        <taxon>Eubrachyura</taxon>
        <taxon>Portunoidea</taxon>
        <taxon>Portunidae</taxon>
        <taxon>Portuninae</taxon>
        <taxon>Portunus</taxon>
    </lineage>
</organism>
<dbReference type="InterPro" id="IPR013083">
    <property type="entry name" value="Znf_RING/FYVE/PHD"/>
</dbReference>
<dbReference type="InterPro" id="IPR003613">
    <property type="entry name" value="Ubox_domain"/>
</dbReference>
<dbReference type="SUPFAM" id="SSF57850">
    <property type="entry name" value="RING/U-box"/>
    <property type="match status" value="1"/>
</dbReference>
<dbReference type="Pfam" id="PF04564">
    <property type="entry name" value="U-box"/>
    <property type="match status" value="1"/>
</dbReference>
<dbReference type="GO" id="GO:0016567">
    <property type="term" value="P:protein ubiquitination"/>
    <property type="evidence" value="ECO:0007669"/>
    <property type="project" value="InterPro"/>
</dbReference>
<name>A0A5B7F932_PORTR</name>
<feature type="domain" description="U-box" evidence="1">
    <location>
        <begin position="447"/>
        <end position="517"/>
    </location>
</feature>
<keyword evidence="3" id="KW-1185">Reference proteome</keyword>
<evidence type="ECO:0000313" key="2">
    <source>
        <dbReference type="EMBL" id="MPC42095.1"/>
    </source>
</evidence>
<proteinExistence type="predicted"/>
<reference evidence="2 3" key="1">
    <citation type="submission" date="2019-05" db="EMBL/GenBank/DDBJ databases">
        <title>Another draft genome of Portunus trituberculatus and its Hox gene families provides insights of decapod evolution.</title>
        <authorList>
            <person name="Jeong J.-H."/>
            <person name="Song I."/>
            <person name="Kim S."/>
            <person name="Choi T."/>
            <person name="Kim D."/>
            <person name="Ryu S."/>
            <person name="Kim W."/>
        </authorList>
    </citation>
    <scope>NUCLEOTIDE SEQUENCE [LARGE SCALE GENOMIC DNA]</scope>
    <source>
        <tissue evidence="2">Muscle</tissue>
    </source>
</reference>
<sequence length="528" mass="59340">MNVLGRLGGGRGLWQVRSDQVDSFYTQFHPSLPETAPANPVHCFPDNDTQGSSTSVKMESEAVMEFRLMLETLREGPDAENQPFTYEEVFEWALLMLSQQQICTCRLFEMVQAAVGAISAQYTGDNDQWAIEKQALVGVLTMEVVIRHMVHRGQIISGQIERLVYLAVSLVAPWRSGLYETKNSKPILTKLARKSIAWVMRSSRWCPSLTVRAELLRFVSMCELEDLIDEELSHQATYGLLQNVLSLTVVHLLPKGRIGLLWSIRKILHHFCGSIGVILQRCHQSILHFTVGGNERAVARLVLLMGQAAKRVLRLRRSGNLTSVTTADEFMNILSILRILVAWPPNMKLFDEPGMCRIAAAAIAQTCHCIMKSPAARVTEVDFVNLLIGINDLFKALCSFPLQGAVLVELQCYHGCCLSLVAAKLKVFKIFPHFIPEPREMMKPNAPARFLDALTGRLMDTPVKHMNTGVVMDQATFLTSLLGTPIDPETGDMVHDMSYELMTDLYEEIQVWRQQQQEQQPSEDERGS</sequence>
<comment type="caution">
    <text evidence="2">The sequence shown here is derived from an EMBL/GenBank/DDBJ whole genome shotgun (WGS) entry which is preliminary data.</text>
</comment>